<accession>A0A6J4T9S9</accession>
<keyword evidence="1" id="KW-1133">Transmembrane helix</keyword>
<reference evidence="3" key="1">
    <citation type="submission" date="2020-02" db="EMBL/GenBank/DDBJ databases">
        <authorList>
            <person name="Meier V. D."/>
        </authorList>
    </citation>
    <scope>NUCLEOTIDE SEQUENCE</scope>
    <source>
        <strain evidence="3">AVDCRST_MAG69</strain>
    </source>
</reference>
<proteinExistence type="predicted"/>
<evidence type="ECO:0000259" key="2">
    <source>
        <dbReference type="Pfam" id="PF26604"/>
    </source>
</evidence>
<protein>
    <recommendedName>
        <fullName evidence="2">CBU-0592-like domain-containing protein</fullName>
    </recommendedName>
</protein>
<keyword evidence="1" id="KW-0472">Membrane</keyword>
<dbReference type="EMBL" id="CADCVP010000313">
    <property type="protein sequence ID" value="CAA9517152.1"/>
    <property type="molecule type" value="Genomic_DNA"/>
</dbReference>
<sequence>MIAAALGWVGTVGTFSAYVLLSRGRWHATSIRYAALNGVAGLLGAMGSSLYGAWPSVVSNLLWSGVAAHSIVLIYLERRDARPAGPAEPNTDPEPRTDDMLVLARAA</sequence>
<evidence type="ECO:0000256" key="1">
    <source>
        <dbReference type="SAM" id="Phobius"/>
    </source>
</evidence>
<dbReference type="AlphaFoldDB" id="A0A6J4T9S9"/>
<organism evidence="3">
    <name type="scientific">uncultured Solirubrobacteraceae bacterium</name>
    <dbReference type="NCBI Taxonomy" id="1162706"/>
    <lineage>
        <taxon>Bacteria</taxon>
        <taxon>Bacillati</taxon>
        <taxon>Actinomycetota</taxon>
        <taxon>Thermoleophilia</taxon>
        <taxon>Solirubrobacterales</taxon>
        <taxon>Solirubrobacteraceae</taxon>
        <taxon>environmental samples</taxon>
    </lineage>
</organism>
<keyword evidence="1" id="KW-0812">Transmembrane</keyword>
<name>A0A6J4T9S9_9ACTN</name>
<dbReference type="InterPro" id="IPR058058">
    <property type="entry name" value="CBU_0592-like"/>
</dbReference>
<feature type="transmembrane region" description="Helical" evidence="1">
    <location>
        <begin position="6"/>
        <end position="21"/>
    </location>
</feature>
<feature type="domain" description="CBU-0592-like" evidence="2">
    <location>
        <begin position="4"/>
        <end position="77"/>
    </location>
</feature>
<dbReference type="Pfam" id="PF26604">
    <property type="entry name" value="CBU_0592"/>
    <property type="match status" value="1"/>
</dbReference>
<feature type="transmembrane region" description="Helical" evidence="1">
    <location>
        <begin position="33"/>
        <end position="54"/>
    </location>
</feature>
<evidence type="ECO:0000313" key="3">
    <source>
        <dbReference type="EMBL" id="CAA9517152.1"/>
    </source>
</evidence>
<gene>
    <name evidence="3" type="ORF">AVDCRST_MAG69-2835</name>
</gene>